<evidence type="ECO:0000256" key="5">
    <source>
        <dbReference type="SAM" id="Phobius"/>
    </source>
</evidence>
<feature type="transmembrane region" description="Helical" evidence="5">
    <location>
        <begin position="399"/>
        <end position="423"/>
    </location>
</feature>
<dbReference type="Pfam" id="PF00939">
    <property type="entry name" value="Na_sulph_symp"/>
    <property type="match status" value="1"/>
</dbReference>
<keyword evidence="2 5" id="KW-0812">Transmembrane</keyword>
<feature type="transmembrane region" description="Helical" evidence="5">
    <location>
        <begin position="140"/>
        <end position="161"/>
    </location>
</feature>
<feature type="transmembrane region" description="Helical" evidence="5">
    <location>
        <begin position="213"/>
        <end position="234"/>
    </location>
</feature>
<comment type="caution">
    <text evidence="6">The sequence shown here is derived from an EMBL/GenBank/DDBJ whole genome shotgun (WGS) entry which is preliminary data.</text>
</comment>
<sequence length="465" mass="51600">MSVQTVKQPMSMKNSVIMLMTFLLPLAILLIPTNELFTPQIRMYLTITLFAILTFIFGNINQTAISILLPIGYVVLAKAPAAAVFAPWSLYIPWFIIGGLFLANVMERTNLLKRIAYNSILLTGASYNGIIWGLSLAGVALFLLIPGNTVFPLAALAYGLCKALELEIGKETAGITMAAAISSLLPGWFIFNANWGLLTGLGKGVAGQVDLTWIQYLMYNSISIVFYAFMFWVITKMFKPAVPINAKEYFKDELVKLGKMSFDEKKVLIMCGMLFVFLLTTQYHKIEAGWGFVVFPMLLYFPGFNVATNEDIKNVNYGMAIFTAACMGIGTTAGVLGLGKVVATVMLPMLAGKGVMFIFGVVYSMIFSLNFLMTPLAIMSAFTLPLTEIAMSFGINPAAWYMFIQIAIDAIILPYEYVLYLIFFSFGIVKLSDFVKFQAMKTLLTIVFVFVILIPFWRLIGFLMM</sequence>
<keyword evidence="7" id="KW-1185">Reference proteome</keyword>
<feature type="transmembrane region" description="Helical" evidence="5">
    <location>
        <begin position="290"/>
        <end position="307"/>
    </location>
</feature>
<evidence type="ECO:0000313" key="7">
    <source>
        <dbReference type="Proteomes" id="UP000298460"/>
    </source>
</evidence>
<feature type="transmembrane region" description="Helical" evidence="5">
    <location>
        <begin position="82"/>
        <end position="103"/>
    </location>
</feature>
<evidence type="ECO:0000256" key="1">
    <source>
        <dbReference type="ARBA" id="ARBA00004141"/>
    </source>
</evidence>
<dbReference type="GO" id="GO:0016020">
    <property type="term" value="C:membrane"/>
    <property type="evidence" value="ECO:0007669"/>
    <property type="project" value="UniProtKB-SubCell"/>
</dbReference>
<proteinExistence type="predicted"/>
<dbReference type="RefSeq" id="WP_135544851.1">
    <property type="nucleotide sequence ID" value="NZ_SPQQ01000001.1"/>
</dbReference>
<dbReference type="AlphaFoldDB" id="A0A4Z0REC8"/>
<feature type="transmembrane region" description="Helical" evidence="5">
    <location>
        <begin position="443"/>
        <end position="464"/>
    </location>
</feature>
<evidence type="ECO:0000256" key="2">
    <source>
        <dbReference type="ARBA" id="ARBA00022692"/>
    </source>
</evidence>
<feature type="transmembrane region" description="Helical" evidence="5">
    <location>
        <begin position="115"/>
        <end position="134"/>
    </location>
</feature>
<reference evidence="6 7" key="1">
    <citation type="submission" date="2019-03" db="EMBL/GenBank/DDBJ databases">
        <title>Draft Genome Sequence of Desulfosporosinus fructosivorans Strain 63.6F, Isolated from Marine Sediment in the Baltic Sea.</title>
        <authorList>
            <person name="Hausmann B."/>
            <person name="Vandieken V."/>
            <person name="Pjevac P."/>
            <person name="Schreck K."/>
            <person name="Herbold C.W."/>
            <person name="Loy A."/>
        </authorList>
    </citation>
    <scope>NUCLEOTIDE SEQUENCE [LARGE SCALE GENOMIC DNA]</scope>
    <source>
        <strain evidence="6 7">63.6F</strain>
    </source>
</reference>
<comment type="subcellular location">
    <subcellularLocation>
        <location evidence="1">Membrane</location>
        <topology evidence="1">Multi-pass membrane protein</topology>
    </subcellularLocation>
</comment>
<dbReference type="EMBL" id="SPQQ01000001">
    <property type="protein sequence ID" value="TGE39916.1"/>
    <property type="molecule type" value="Genomic_DNA"/>
</dbReference>
<protein>
    <submittedName>
        <fullName evidence="6">SLC13 family permease</fullName>
    </submittedName>
</protein>
<dbReference type="GO" id="GO:0022857">
    <property type="term" value="F:transmembrane transporter activity"/>
    <property type="evidence" value="ECO:0007669"/>
    <property type="project" value="InterPro"/>
</dbReference>
<name>A0A4Z0REC8_9FIRM</name>
<accession>A0A4Z0REC8</accession>
<dbReference type="Proteomes" id="UP000298460">
    <property type="component" value="Unassembled WGS sequence"/>
</dbReference>
<evidence type="ECO:0000256" key="4">
    <source>
        <dbReference type="ARBA" id="ARBA00023136"/>
    </source>
</evidence>
<feature type="transmembrane region" description="Helical" evidence="5">
    <location>
        <begin position="319"/>
        <end position="343"/>
    </location>
</feature>
<evidence type="ECO:0000256" key="3">
    <source>
        <dbReference type="ARBA" id="ARBA00022989"/>
    </source>
</evidence>
<keyword evidence="3 5" id="KW-1133">Transmembrane helix</keyword>
<keyword evidence="4 5" id="KW-0472">Membrane</keyword>
<feature type="transmembrane region" description="Helical" evidence="5">
    <location>
        <begin position="173"/>
        <end position="193"/>
    </location>
</feature>
<feature type="transmembrane region" description="Helical" evidence="5">
    <location>
        <begin position="12"/>
        <end position="31"/>
    </location>
</feature>
<dbReference type="InterPro" id="IPR001898">
    <property type="entry name" value="SLC13A/DASS"/>
</dbReference>
<dbReference type="OrthoDB" id="1954618at2"/>
<gene>
    <name evidence="6" type="ORF">E4K67_02745</name>
</gene>
<feature type="transmembrane region" description="Helical" evidence="5">
    <location>
        <begin position="43"/>
        <end position="76"/>
    </location>
</feature>
<feature type="transmembrane region" description="Helical" evidence="5">
    <location>
        <begin position="267"/>
        <end position="284"/>
    </location>
</feature>
<evidence type="ECO:0000313" key="6">
    <source>
        <dbReference type="EMBL" id="TGE39916.1"/>
    </source>
</evidence>
<organism evidence="6 7">
    <name type="scientific">Desulfosporosinus fructosivorans</name>
    <dbReference type="NCBI Taxonomy" id="2018669"/>
    <lineage>
        <taxon>Bacteria</taxon>
        <taxon>Bacillati</taxon>
        <taxon>Bacillota</taxon>
        <taxon>Clostridia</taxon>
        <taxon>Eubacteriales</taxon>
        <taxon>Desulfitobacteriaceae</taxon>
        <taxon>Desulfosporosinus</taxon>
    </lineage>
</organism>